<accession>A0AAP0PSL4</accession>
<organism evidence="1 2">
    <name type="scientific">Stephania japonica</name>
    <dbReference type="NCBI Taxonomy" id="461633"/>
    <lineage>
        <taxon>Eukaryota</taxon>
        <taxon>Viridiplantae</taxon>
        <taxon>Streptophyta</taxon>
        <taxon>Embryophyta</taxon>
        <taxon>Tracheophyta</taxon>
        <taxon>Spermatophyta</taxon>
        <taxon>Magnoliopsida</taxon>
        <taxon>Ranunculales</taxon>
        <taxon>Menispermaceae</taxon>
        <taxon>Menispermoideae</taxon>
        <taxon>Cissampelideae</taxon>
        <taxon>Stephania</taxon>
    </lineage>
</organism>
<comment type="caution">
    <text evidence="1">The sequence shown here is derived from an EMBL/GenBank/DDBJ whole genome shotgun (WGS) entry which is preliminary data.</text>
</comment>
<evidence type="ECO:0000313" key="1">
    <source>
        <dbReference type="EMBL" id="KAK9153130.1"/>
    </source>
</evidence>
<protein>
    <submittedName>
        <fullName evidence="1">Uncharacterized protein</fullName>
    </submittedName>
</protein>
<name>A0AAP0PSL4_9MAGN</name>
<dbReference type="Proteomes" id="UP001417504">
    <property type="component" value="Unassembled WGS sequence"/>
</dbReference>
<evidence type="ECO:0000313" key="2">
    <source>
        <dbReference type="Proteomes" id="UP001417504"/>
    </source>
</evidence>
<keyword evidence="2" id="KW-1185">Reference proteome</keyword>
<proteinExistence type="predicted"/>
<sequence>MRGLWVEGEELIVVVDFMKSTIADQSVVIPITYAHGICEQVKLGPKISKTLKRKLRLGARIVQGGGVRESFRGACSTLGGREAFEGLTVPFIHHLLSNCGVALHLH</sequence>
<dbReference type="AlphaFoldDB" id="A0AAP0PSL4"/>
<reference evidence="1 2" key="1">
    <citation type="submission" date="2024-01" db="EMBL/GenBank/DDBJ databases">
        <title>Genome assemblies of Stephania.</title>
        <authorList>
            <person name="Yang L."/>
        </authorList>
    </citation>
    <scope>NUCLEOTIDE SEQUENCE [LARGE SCALE GENOMIC DNA]</scope>
    <source>
        <strain evidence="1">QJT</strain>
        <tissue evidence="1">Leaf</tissue>
    </source>
</reference>
<dbReference type="EMBL" id="JBBNAE010000001">
    <property type="protein sequence ID" value="KAK9153130.1"/>
    <property type="molecule type" value="Genomic_DNA"/>
</dbReference>
<gene>
    <name evidence="1" type="ORF">Sjap_000610</name>
</gene>